<dbReference type="AlphaFoldDB" id="A0AAU9IXD4"/>
<gene>
    <name evidence="7" type="ORF">BSTOLATCC_MIC18971</name>
</gene>
<keyword evidence="5" id="KW-0206">Cytoskeleton</keyword>
<evidence type="ECO:0000256" key="3">
    <source>
        <dbReference type="ARBA" id="ARBA00022174"/>
    </source>
</evidence>
<protein>
    <recommendedName>
        <fullName evidence="3">Cilia- and flagella-associated protein 300</fullName>
    </recommendedName>
</protein>
<dbReference type="InterPro" id="IPR029416">
    <property type="entry name" value="CFAP300"/>
</dbReference>
<evidence type="ECO:0000256" key="6">
    <source>
        <dbReference type="ARBA" id="ARBA00023273"/>
    </source>
</evidence>
<evidence type="ECO:0000256" key="4">
    <source>
        <dbReference type="ARBA" id="ARBA00022490"/>
    </source>
</evidence>
<dbReference type="Proteomes" id="UP001162131">
    <property type="component" value="Unassembled WGS sequence"/>
</dbReference>
<evidence type="ECO:0000256" key="5">
    <source>
        <dbReference type="ARBA" id="ARBA00023212"/>
    </source>
</evidence>
<dbReference type="EMBL" id="CAJZBQ010000018">
    <property type="protein sequence ID" value="CAG9317729.1"/>
    <property type="molecule type" value="Genomic_DNA"/>
</dbReference>
<keyword evidence="6" id="KW-0966">Cell projection</keyword>
<evidence type="ECO:0000256" key="2">
    <source>
        <dbReference type="ARBA" id="ARBA00009205"/>
    </source>
</evidence>
<sequence length="249" mass="29299">MEENFTFTYLPGAVFKTTQTREIQDLLTKWGLAQSMNLWKFRFDHAFNDLMSASFLSDLVNSPDVANVVAPIRTAKTRDSISQLNYTELRTTQTSMDFFNFLEANRFADPSGYISKIIPDYFEEIEICDKIRQAILIEESENYELLTENIRNEFLFRIFQHITIGGGICQYEDYTTPYMDVVKSLYKDLISVGKDESGQLRISSKAYQLKNSQEFRLFTAEHPQDFLYVIVDQQNRHVNLWYHKWHGIW</sequence>
<dbReference type="Pfam" id="PF14926">
    <property type="entry name" value="CFAP300"/>
    <property type="match status" value="1"/>
</dbReference>
<proteinExistence type="inferred from homology"/>
<dbReference type="GO" id="GO:0005930">
    <property type="term" value="C:axoneme"/>
    <property type="evidence" value="ECO:0007669"/>
    <property type="project" value="UniProtKB-SubCell"/>
</dbReference>
<dbReference type="PANTHER" id="PTHR31078">
    <property type="entry name" value="CILIA- AND FLAGELLA-ASSOCIATED PROTEIN 300"/>
    <property type="match status" value="1"/>
</dbReference>
<reference evidence="7" key="1">
    <citation type="submission" date="2021-09" db="EMBL/GenBank/DDBJ databases">
        <authorList>
            <consortium name="AG Swart"/>
            <person name="Singh M."/>
            <person name="Singh A."/>
            <person name="Seah K."/>
            <person name="Emmerich C."/>
        </authorList>
    </citation>
    <scope>NUCLEOTIDE SEQUENCE</scope>
    <source>
        <strain evidence="7">ATCC30299</strain>
    </source>
</reference>
<evidence type="ECO:0000313" key="7">
    <source>
        <dbReference type="EMBL" id="CAG9317729.1"/>
    </source>
</evidence>
<name>A0AAU9IXD4_9CILI</name>
<accession>A0AAU9IXD4</accession>
<evidence type="ECO:0000256" key="1">
    <source>
        <dbReference type="ARBA" id="ARBA00004430"/>
    </source>
</evidence>
<organism evidence="7 8">
    <name type="scientific">Blepharisma stoltei</name>
    <dbReference type="NCBI Taxonomy" id="1481888"/>
    <lineage>
        <taxon>Eukaryota</taxon>
        <taxon>Sar</taxon>
        <taxon>Alveolata</taxon>
        <taxon>Ciliophora</taxon>
        <taxon>Postciliodesmatophora</taxon>
        <taxon>Heterotrichea</taxon>
        <taxon>Heterotrichida</taxon>
        <taxon>Blepharismidae</taxon>
        <taxon>Blepharisma</taxon>
    </lineage>
</organism>
<evidence type="ECO:0000313" key="8">
    <source>
        <dbReference type="Proteomes" id="UP001162131"/>
    </source>
</evidence>
<comment type="similarity">
    <text evidence="2">Belongs to the CFAP300 family.</text>
</comment>
<comment type="subcellular location">
    <subcellularLocation>
        <location evidence="1">Cytoplasm</location>
        <location evidence="1">Cytoskeleton</location>
        <location evidence="1">Cilium axoneme</location>
    </subcellularLocation>
</comment>
<comment type="caution">
    <text evidence="7">The sequence shown here is derived from an EMBL/GenBank/DDBJ whole genome shotgun (WGS) entry which is preliminary data.</text>
</comment>
<dbReference type="PANTHER" id="PTHR31078:SF1">
    <property type="entry name" value="CILIA- AND FLAGELLA-ASSOCIATED PROTEIN 300"/>
    <property type="match status" value="1"/>
</dbReference>
<keyword evidence="8" id="KW-1185">Reference proteome</keyword>
<keyword evidence="4" id="KW-0963">Cytoplasm</keyword>